<proteinExistence type="inferred from homology"/>
<dbReference type="AlphaFoldDB" id="A0A917ILC0"/>
<dbReference type="GO" id="GO:0008061">
    <property type="term" value="F:chitin binding"/>
    <property type="evidence" value="ECO:0007669"/>
    <property type="project" value="InterPro"/>
</dbReference>
<dbReference type="InterPro" id="IPR001223">
    <property type="entry name" value="Glyco_hydro18_cat"/>
</dbReference>
<keyword evidence="3 6" id="KW-0378">Hydrolase</keyword>
<dbReference type="PROSITE" id="PS01095">
    <property type="entry name" value="GH18_1"/>
    <property type="match status" value="1"/>
</dbReference>
<evidence type="ECO:0000256" key="4">
    <source>
        <dbReference type="ARBA" id="ARBA00023024"/>
    </source>
</evidence>
<accession>A0A917ILC0</accession>
<dbReference type="SUPFAM" id="SSF51445">
    <property type="entry name" value="(Trans)glycosidases"/>
    <property type="match status" value="1"/>
</dbReference>
<feature type="signal peptide" evidence="8">
    <location>
        <begin position="1"/>
        <end position="28"/>
    </location>
</feature>
<feature type="domain" description="GH18" evidence="9">
    <location>
        <begin position="34"/>
        <end position="377"/>
    </location>
</feature>
<evidence type="ECO:0000256" key="8">
    <source>
        <dbReference type="SAM" id="SignalP"/>
    </source>
</evidence>
<feature type="chain" id="PRO_5037364200" description="chitinase" evidence="8">
    <location>
        <begin position="29"/>
        <end position="377"/>
    </location>
</feature>
<evidence type="ECO:0000256" key="7">
    <source>
        <dbReference type="RuleBase" id="RU004453"/>
    </source>
</evidence>
<dbReference type="Pfam" id="PF00704">
    <property type="entry name" value="Glyco_hydro_18"/>
    <property type="match status" value="1"/>
</dbReference>
<keyword evidence="8" id="KW-0732">Signal</keyword>
<dbReference type="InterPro" id="IPR050314">
    <property type="entry name" value="Glycosyl_Hydrlase_18"/>
</dbReference>
<dbReference type="Proteomes" id="UP000627292">
    <property type="component" value="Unassembled WGS sequence"/>
</dbReference>
<dbReference type="EMBL" id="BMIB01000001">
    <property type="protein sequence ID" value="GGH56923.1"/>
    <property type="molecule type" value="Genomic_DNA"/>
</dbReference>
<dbReference type="EC" id="3.2.1.14" evidence="2"/>
<evidence type="ECO:0000256" key="3">
    <source>
        <dbReference type="ARBA" id="ARBA00022801"/>
    </source>
</evidence>
<dbReference type="SUPFAM" id="SSF54556">
    <property type="entry name" value="Chitinase insertion domain"/>
    <property type="match status" value="1"/>
</dbReference>
<organism evidence="10 11">
    <name type="scientific">Filimonas zeae</name>
    <dbReference type="NCBI Taxonomy" id="1737353"/>
    <lineage>
        <taxon>Bacteria</taxon>
        <taxon>Pseudomonadati</taxon>
        <taxon>Bacteroidota</taxon>
        <taxon>Chitinophagia</taxon>
        <taxon>Chitinophagales</taxon>
        <taxon>Chitinophagaceae</taxon>
        <taxon>Filimonas</taxon>
    </lineage>
</organism>
<dbReference type="PANTHER" id="PTHR11177:SF317">
    <property type="entry name" value="CHITINASE 12-RELATED"/>
    <property type="match status" value="1"/>
</dbReference>
<evidence type="ECO:0000256" key="6">
    <source>
        <dbReference type="RuleBase" id="RU000489"/>
    </source>
</evidence>
<keyword evidence="5 6" id="KW-0326">Glycosidase</keyword>
<evidence type="ECO:0000256" key="5">
    <source>
        <dbReference type="ARBA" id="ARBA00023295"/>
    </source>
</evidence>
<reference evidence="10" key="2">
    <citation type="submission" date="2020-09" db="EMBL/GenBank/DDBJ databases">
        <authorList>
            <person name="Sun Q."/>
            <person name="Zhou Y."/>
        </authorList>
    </citation>
    <scope>NUCLEOTIDE SEQUENCE</scope>
    <source>
        <strain evidence="10">CGMCC 1.15290</strain>
    </source>
</reference>
<reference evidence="10" key="1">
    <citation type="journal article" date="2014" name="Int. J. Syst. Evol. Microbiol.">
        <title>Complete genome sequence of Corynebacterium casei LMG S-19264T (=DSM 44701T), isolated from a smear-ripened cheese.</title>
        <authorList>
            <consortium name="US DOE Joint Genome Institute (JGI-PGF)"/>
            <person name="Walter F."/>
            <person name="Albersmeier A."/>
            <person name="Kalinowski J."/>
            <person name="Ruckert C."/>
        </authorList>
    </citation>
    <scope>NUCLEOTIDE SEQUENCE</scope>
    <source>
        <strain evidence="10">CGMCC 1.15290</strain>
    </source>
</reference>
<evidence type="ECO:0000259" key="9">
    <source>
        <dbReference type="PROSITE" id="PS51910"/>
    </source>
</evidence>
<keyword evidence="4" id="KW-0119">Carbohydrate metabolism</keyword>
<dbReference type="Gene3D" id="3.20.20.80">
    <property type="entry name" value="Glycosidases"/>
    <property type="match status" value="1"/>
</dbReference>
<gene>
    <name evidence="10" type="ORF">GCM10011379_01050</name>
</gene>
<dbReference type="GO" id="GO:0006032">
    <property type="term" value="P:chitin catabolic process"/>
    <property type="evidence" value="ECO:0007669"/>
    <property type="project" value="UniProtKB-KW"/>
</dbReference>
<keyword evidence="11" id="KW-1185">Reference proteome</keyword>
<evidence type="ECO:0000313" key="10">
    <source>
        <dbReference type="EMBL" id="GGH56923.1"/>
    </source>
</evidence>
<keyword evidence="4" id="KW-0624">Polysaccharide degradation</keyword>
<keyword evidence="4" id="KW-0146">Chitin degradation</keyword>
<dbReference type="CDD" id="cd06548">
    <property type="entry name" value="GH18_chitinase"/>
    <property type="match status" value="1"/>
</dbReference>
<dbReference type="PANTHER" id="PTHR11177">
    <property type="entry name" value="CHITINASE"/>
    <property type="match status" value="1"/>
</dbReference>
<dbReference type="Gene3D" id="3.10.50.10">
    <property type="match status" value="1"/>
</dbReference>
<protein>
    <recommendedName>
        <fullName evidence="2">chitinase</fullName>
        <ecNumber evidence="2">3.2.1.14</ecNumber>
    </recommendedName>
</protein>
<dbReference type="InterPro" id="IPR001579">
    <property type="entry name" value="Glyco_hydro_18_chit_AS"/>
</dbReference>
<dbReference type="InterPro" id="IPR029070">
    <property type="entry name" value="Chitinase_insertion_sf"/>
</dbReference>
<dbReference type="InterPro" id="IPR017853">
    <property type="entry name" value="GH"/>
</dbReference>
<comment type="similarity">
    <text evidence="7">Belongs to the glycosyl hydrolase 18 family.</text>
</comment>
<evidence type="ECO:0000256" key="1">
    <source>
        <dbReference type="ARBA" id="ARBA00000822"/>
    </source>
</evidence>
<dbReference type="InterPro" id="IPR011583">
    <property type="entry name" value="Chitinase_II/V-like_cat"/>
</dbReference>
<dbReference type="PROSITE" id="PS51910">
    <property type="entry name" value="GH18_2"/>
    <property type="match status" value="1"/>
</dbReference>
<dbReference type="GO" id="GO:0008843">
    <property type="term" value="F:endochitinase activity"/>
    <property type="evidence" value="ECO:0007669"/>
    <property type="project" value="UniProtKB-EC"/>
</dbReference>
<comment type="catalytic activity">
    <reaction evidence="1">
        <text>Random endo-hydrolysis of N-acetyl-beta-D-glucosaminide (1-&gt;4)-beta-linkages in chitin and chitodextrins.</text>
        <dbReference type="EC" id="3.2.1.14"/>
    </reaction>
</comment>
<name>A0A917ILC0_9BACT</name>
<dbReference type="GO" id="GO:0005975">
    <property type="term" value="P:carbohydrate metabolic process"/>
    <property type="evidence" value="ECO:0007669"/>
    <property type="project" value="InterPro"/>
</dbReference>
<comment type="caution">
    <text evidence="10">The sequence shown here is derived from an EMBL/GenBank/DDBJ whole genome shotgun (WGS) entry which is preliminary data.</text>
</comment>
<evidence type="ECO:0000256" key="2">
    <source>
        <dbReference type="ARBA" id="ARBA00012729"/>
    </source>
</evidence>
<evidence type="ECO:0000313" key="11">
    <source>
        <dbReference type="Proteomes" id="UP000627292"/>
    </source>
</evidence>
<sequence>MPGNMKIQNRYTLLLLTSALMAVLSAAAHPPSPKVVIGYCGGYRGLLNTDTIDVAKLTHINYAFVNLRNNRAMLEHPKTDTVNLRKLAALKTRNPHLQILISIGGWSWSENFSDAALTDTARRAFAHSAVAIIQRFNLDGVDIDWEYPGRPGEDGNVYRKEDKQNFTLLFQALRQSLDTLEKATGKHKLLTTATGGFADFLSTTEMDKAQQYLDYVNLMTYDFYNGKIAGHHTNLYTSDLYPSAHATENAVKAYLAAGVPASKLVVGIAFYGRTYQLTPGAQKGPGDSVVSQQYGKGYTFIKDSLTNQKGFTYHRDKKAKAPYLYNAATRQFMTYDDEWSVKEKCEYVKKQQLAGVMFWEYDADLKGYLLQTIHKHL</sequence>
<dbReference type="SMART" id="SM00636">
    <property type="entry name" value="Glyco_18"/>
    <property type="match status" value="1"/>
</dbReference>